<feature type="domain" description="PFL" evidence="5">
    <location>
        <begin position="2"/>
        <end position="673"/>
    </location>
</feature>
<dbReference type="PROSITE" id="PS51554">
    <property type="entry name" value="PFL"/>
    <property type="match status" value="1"/>
</dbReference>
<dbReference type="SUPFAM" id="SSF51998">
    <property type="entry name" value="PFL-like glycyl radical enzymes"/>
    <property type="match status" value="1"/>
</dbReference>
<keyword evidence="6" id="KW-0012">Acyltransferase</keyword>
<evidence type="ECO:0000256" key="1">
    <source>
        <dbReference type="ARBA" id="ARBA00022818"/>
    </source>
</evidence>
<evidence type="ECO:0000256" key="2">
    <source>
        <dbReference type="ARBA" id="ARBA00023239"/>
    </source>
</evidence>
<gene>
    <name evidence="6" type="ORF">CHK_0224</name>
</gene>
<dbReference type="PANTHER" id="PTHR43641">
    <property type="entry name" value="FORMATE ACETYLTRANSFERASE 3-RELATED"/>
    <property type="match status" value="1"/>
</dbReference>
<keyword evidence="6" id="KW-0808">Transferase</keyword>
<sequence>MTRTERIKKYILGYAPEICTERGKIYTEECLKAPGQPVVIRRARAFKRMMNEMTIYLGDDDLLMGNTAGKPLAVELFPEYSIDWVRDELDTFEKRPRQRFVVTPEHKEEILKMCDAWDGATHFDRVDYSLKQTIGDYLMGPGPDGKGHQHPSVNQTMSIEHNQNGDGHIIPDYVGLLDTGFNAVIEKTKTQIGLLDESDEEYLEKLAFLNSVVMVLEGAIDYSERLSQMAVERAKKETDTGRKEELMEMARICHKIPAEKPDTFYEALQMVLLIHLLIQIESNGHSISMGRMDSYLYPFYEADVREGRIDADKAQQLLECFLLKCFEANKLRDWGTTEILGGDQLFQTITLAGQTPDGKSAVNELSYLFLKALGHTNMNVPTVIVSAGKTTPLEFMEASMEALVAHGGGMPAFFNDDVAVDMMLRAGVDLRDARNWAGMGCSEVRVPGKHGTGVTPVYVNMMKILELALYDGENPNTGKTLCKTKASFKDAKNLDDVIALFEQQLDYYLEFIPKIERAIAESYFTLTPTPFLSATVNYRIEMGKDISWGRGPNYNDTIIHSHGYPNVANALEAIDQVVFQKKLYTAEQVLKAMKENFEGEENQKIRKALAESPTFGNDNDEVDLLCERLFEIMPAKMKKMKPLRGGQFGCTAQTVVMNVIDGEVIGATPDGRYAGESLADNMSPVPGTDESGITAVFNSLSKIDHALMDNGSILNVKFHPSGLASAEKRRKIAQTIKVYFKRGGFQVQFNVISREMLEDAQEKPDDYRTLVVKVAGFSAFYVELEEKWQNHLIARTEYSEAN</sequence>
<dbReference type="AlphaFoldDB" id="A0A0M2NMT9"/>
<dbReference type="STRING" id="270498.CHK_0224"/>
<accession>A0A0M2NMT9</accession>
<dbReference type="GO" id="GO:0016829">
    <property type="term" value="F:lyase activity"/>
    <property type="evidence" value="ECO:0007669"/>
    <property type="project" value="UniProtKB-KW"/>
</dbReference>
<dbReference type="Gene3D" id="3.20.70.20">
    <property type="match status" value="1"/>
</dbReference>
<evidence type="ECO:0000313" key="7">
    <source>
        <dbReference type="Proteomes" id="UP000034076"/>
    </source>
</evidence>
<dbReference type="Pfam" id="PF01228">
    <property type="entry name" value="Gly_radical"/>
    <property type="match status" value="1"/>
</dbReference>
<dbReference type="EMBL" id="LAYJ01000029">
    <property type="protein sequence ID" value="KKI52316.1"/>
    <property type="molecule type" value="Genomic_DNA"/>
</dbReference>
<keyword evidence="2 6" id="KW-0456">Lyase</keyword>
<dbReference type="InterPro" id="IPR051215">
    <property type="entry name" value="GRE"/>
</dbReference>
<evidence type="ECO:0000256" key="3">
    <source>
        <dbReference type="PROSITE-ProRule" id="PRU00493"/>
    </source>
</evidence>
<organism evidence="6 7">
    <name type="scientific">Christensenella hongkongensis</name>
    <dbReference type="NCBI Taxonomy" id="270498"/>
    <lineage>
        <taxon>Bacteria</taxon>
        <taxon>Bacillati</taxon>
        <taxon>Bacillota</taxon>
        <taxon>Clostridia</taxon>
        <taxon>Christensenellales</taxon>
        <taxon>Christensenellaceae</taxon>
        <taxon>Christensenella</taxon>
    </lineage>
</organism>
<feature type="modified residue" description="Glycine radical" evidence="3">
    <location>
        <position position="776"/>
    </location>
</feature>
<dbReference type="Proteomes" id="UP000034076">
    <property type="component" value="Unassembled WGS sequence"/>
</dbReference>
<dbReference type="GO" id="GO:0005829">
    <property type="term" value="C:cytosol"/>
    <property type="evidence" value="ECO:0007669"/>
    <property type="project" value="TreeGrafter"/>
</dbReference>
<keyword evidence="6" id="KW-0670">Pyruvate</keyword>
<dbReference type="RefSeq" id="WP_046442123.1">
    <property type="nucleotide sequence ID" value="NZ_CAUERS010000085.1"/>
</dbReference>
<evidence type="ECO:0000259" key="5">
    <source>
        <dbReference type="PROSITE" id="PS51554"/>
    </source>
</evidence>
<evidence type="ECO:0000313" key="6">
    <source>
        <dbReference type="EMBL" id="KKI52316.1"/>
    </source>
</evidence>
<reference evidence="6 7" key="1">
    <citation type="submission" date="2015-04" db="EMBL/GenBank/DDBJ databases">
        <title>Draft genome sequence of bacteremic isolate Catabacter hongkongensis type strain HKU16T.</title>
        <authorList>
            <person name="Lau S.K."/>
            <person name="Teng J.L."/>
            <person name="Huang Y."/>
            <person name="Curreem S.O."/>
            <person name="Tsui S.K."/>
            <person name="Woo P.C."/>
        </authorList>
    </citation>
    <scope>NUCLEOTIDE SEQUENCE [LARGE SCALE GENOMIC DNA]</scope>
    <source>
        <strain evidence="6 7">HKU16</strain>
    </source>
</reference>
<dbReference type="Pfam" id="PF02901">
    <property type="entry name" value="PFL-like"/>
    <property type="match status" value="1"/>
</dbReference>
<dbReference type="InterPro" id="IPR001150">
    <property type="entry name" value="Gly_radical"/>
</dbReference>
<dbReference type="PROSITE" id="PS51149">
    <property type="entry name" value="GLY_RADICAL_2"/>
    <property type="match status" value="1"/>
</dbReference>
<name>A0A0M2NMT9_9FIRM</name>
<dbReference type="PANTHER" id="PTHR43641:SF2">
    <property type="entry name" value="DEHYDRATASE YBIW-RELATED"/>
    <property type="match status" value="1"/>
</dbReference>
<dbReference type="OrthoDB" id="9803969at2"/>
<comment type="caution">
    <text evidence="6">The sequence shown here is derived from an EMBL/GenBank/DDBJ whole genome shotgun (WGS) entry which is preliminary data.</text>
</comment>
<keyword evidence="1 3" id="KW-0556">Organic radical</keyword>
<evidence type="ECO:0000259" key="4">
    <source>
        <dbReference type="PROSITE" id="PS51149"/>
    </source>
</evidence>
<dbReference type="GO" id="GO:0008861">
    <property type="term" value="F:formate C-acetyltransferase activity"/>
    <property type="evidence" value="ECO:0007669"/>
    <property type="project" value="UniProtKB-EC"/>
</dbReference>
<protein>
    <submittedName>
        <fullName evidence="6">Pyruvate formate-lyase</fullName>
        <ecNumber evidence="6">2.3.1.54</ecNumber>
    </submittedName>
</protein>
<feature type="domain" description="Glycine radical" evidence="4">
    <location>
        <begin position="680"/>
        <end position="801"/>
    </location>
</feature>
<dbReference type="InterPro" id="IPR004184">
    <property type="entry name" value="PFL_dom"/>
</dbReference>
<dbReference type="EC" id="2.3.1.54" evidence="6"/>
<dbReference type="PATRIC" id="fig|270498.16.peg.1812"/>
<proteinExistence type="predicted"/>
<keyword evidence="7" id="KW-1185">Reference proteome</keyword>